<dbReference type="Proteomes" id="UP000298138">
    <property type="component" value="Unassembled WGS sequence"/>
</dbReference>
<dbReference type="OrthoDB" id="428577at2759"/>
<feature type="region of interest" description="Disordered" evidence="1">
    <location>
        <begin position="532"/>
        <end position="580"/>
    </location>
</feature>
<feature type="compositionally biased region" description="Pro residues" evidence="1">
    <location>
        <begin position="196"/>
        <end position="210"/>
    </location>
</feature>
<dbReference type="InParanoid" id="A0A4S2MRA1"/>
<feature type="region of interest" description="Disordered" evidence="1">
    <location>
        <begin position="309"/>
        <end position="417"/>
    </location>
</feature>
<feature type="domain" description="Transcription activator GCR1-like" evidence="2">
    <location>
        <begin position="421"/>
        <end position="499"/>
    </location>
</feature>
<feature type="compositionally biased region" description="Gly residues" evidence="1">
    <location>
        <begin position="535"/>
        <end position="551"/>
    </location>
</feature>
<gene>
    <name evidence="3" type="ORF">EX30DRAFT_162262</name>
</gene>
<dbReference type="STRING" id="341454.A0A4S2MRA1"/>
<feature type="compositionally biased region" description="Low complexity" evidence="1">
    <location>
        <begin position="309"/>
        <end position="318"/>
    </location>
</feature>
<feature type="region of interest" description="Disordered" evidence="1">
    <location>
        <begin position="193"/>
        <end position="212"/>
    </location>
</feature>
<dbReference type="PANTHER" id="PTHR37784">
    <property type="entry name" value="PROTEIN MSN1"/>
    <property type="match status" value="1"/>
</dbReference>
<feature type="compositionally biased region" description="Pro residues" evidence="1">
    <location>
        <begin position="319"/>
        <end position="332"/>
    </location>
</feature>
<feature type="region of interest" description="Disordered" evidence="1">
    <location>
        <begin position="1"/>
        <end position="165"/>
    </location>
</feature>
<organism evidence="3 4">
    <name type="scientific">Ascodesmis nigricans</name>
    <dbReference type="NCBI Taxonomy" id="341454"/>
    <lineage>
        <taxon>Eukaryota</taxon>
        <taxon>Fungi</taxon>
        <taxon>Dikarya</taxon>
        <taxon>Ascomycota</taxon>
        <taxon>Pezizomycotina</taxon>
        <taxon>Pezizomycetes</taxon>
        <taxon>Pezizales</taxon>
        <taxon>Ascodesmidaceae</taxon>
        <taxon>Ascodesmis</taxon>
    </lineage>
</organism>
<dbReference type="GO" id="GO:0000978">
    <property type="term" value="F:RNA polymerase II cis-regulatory region sequence-specific DNA binding"/>
    <property type="evidence" value="ECO:0007669"/>
    <property type="project" value="TreeGrafter"/>
</dbReference>
<dbReference type="InterPro" id="IPR022210">
    <property type="entry name" value="TF_GCR1-like"/>
</dbReference>
<dbReference type="AlphaFoldDB" id="A0A4S2MRA1"/>
<feature type="compositionally biased region" description="Polar residues" evidence="1">
    <location>
        <begin position="362"/>
        <end position="375"/>
    </location>
</feature>
<feature type="compositionally biased region" description="Low complexity" evidence="1">
    <location>
        <begin position="392"/>
        <end position="416"/>
    </location>
</feature>
<dbReference type="EMBL" id="ML220143">
    <property type="protein sequence ID" value="TGZ78279.1"/>
    <property type="molecule type" value="Genomic_DNA"/>
</dbReference>
<reference evidence="3 4" key="1">
    <citation type="submission" date="2019-04" db="EMBL/GenBank/DDBJ databases">
        <title>Comparative genomics and transcriptomics to analyze fruiting body development in filamentous ascomycetes.</title>
        <authorList>
            <consortium name="DOE Joint Genome Institute"/>
            <person name="Lutkenhaus R."/>
            <person name="Traeger S."/>
            <person name="Breuer J."/>
            <person name="Kuo A."/>
            <person name="Lipzen A."/>
            <person name="Pangilinan J."/>
            <person name="Dilworth D."/>
            <person name="Sandor L."/>
            <person name="Poggeler S."/>
            <person name="Barry K."/>
            <person name="Grigoriev I.V."/>
            <person name="Nowrousian M."/>
        </authorList>
    </citation>
    <scope>NUCLEOTIDE SEQUENCE [LARGE SCALE GENOMIC DNA]</scope>
    <source>
        <strain evidence="3 4">CBS 389.68</strain>
    </source>
</reference>
<dbReference type="PANTHER" id="PTHR37784:SF4">
    <property type="entry name" value="TRANSCRIPTION FACTOR-LIKE PROTEIN EUC1"/>
    <property type="match status" value="1"/>
</dbReference>
<feature type="compositionally biased region" description="Polar residues" evidence="1">
    <location>
        <begin position="155"/>
        <end position="165"/>
    </location>
</feature>
<dbReference type="Pfam" id="PF12550">
    <property type="entry name" value="GCR1_C"/>
    <property type="match status" value="1"/>
</dbReference>
<evidence type="ECO:0000256" key="1">
    <source>
        <dbReference type="SAM" id="MobiDB-lite"/>
    </source>
</evidence>
<name>A0A4S2MRA1_9PEZI</name>
<evidence type="ECO:0000313" key="3">
    <source>
        <dbReference type="EMBL" id="TGZ78279.1"/>
    </source>
</evidence>
<proteinExistence type="predicted"/>
<feature type="compositionally biased region" description="Low complexity" evidence="1">
    <location>
        <begin position="100"/>
        <end position="150"/>
    </location>
</feature>
<sequence length="580" mass="62113">MSSNLPGPYPTHGTQHGPPPSMYMGNNTLERPQKRQRTTQLPTASNTSSMASQHTGYLSAARESNPSPPTQHQAKYSASSYGRAGLPTTADSLHQHQQHHQAQQHVQQQHSTQQHQQRHVQQQQQQQQQTQDHTSSGSQSHGHQQNHVQHPSGGHPQQQAYSQQVVMDRSQVQGRATPVGGAGRAKRLPVSHAAPVPVPQPAPVAPPPAHDAPVEETCVRSLRVREDGGTETFAMPLDLVNSWETLTAALQSTFQKDTQPKLMNNRGDTIAPFLLTHYLKDGTLLIVSFPPSNNSNTTSTSSVANTKLAATSTTTTASIPPPPPPQHPPTPQPAVRSKPQPPPTPASTSQTENPPTPYSPPIHTSSITHTNHAQHSSTSTPAPLTPNPPPSTLSVSASTTSKNSTVNTNSTNSNAVGENTYKLSRAISTVQELWTEWEHGLKGSPSVKSLEAKYGPAWRKSQAERKFYSRRKVIIDEVKKLIDQGYPYHQAVEKVESYRDGRSLDALSKGIVEVRKKGGTLENLAQLGLGKRGHGGGGGGGGGSASGGGVAHGNHQTQNGTHNTGMGHTHHALTWGDGVS</sequence>
<feature type="compositionally biased region" description="Low complexity" evidence="1">
    <location>
        <begin position="552"/>
        <end position="567"/>
    </location>
</feature>
<evidence type="ECO:0000313" key="4">
    <source>
        <dbReference type="Proteomes" id="UP000298138"/>
    </source>
</evidence>
<dbReference type="InterPro" id="IPR052146">
    <property type="entry name" value="HOT1"/>
</dbReference>
<dbReference type="GO" id="GO:0060963">
    <property type="term" value="P:positive regulation of ribosomal protein gene transcription by RNA polymerase II"/>
    <property type="evidence" value="ECO:0007669"/>
    <property type="project" value="TreeGrafter"/>
</dbReference>
<keyword evidence="4" id="KW-1185">Reference proteome</keyword>
<accession>A0A4S2MRA1</accession>
<feature type="compositionally biased region" description="Polar residues" evidence="1">
    <location>
        <begin position="38"/>
        <end position="80"/>
    </location>
</feature>
<dbReference type="GO" id="GO:0000981">
    <property type="term" value="F:DNA-binding transcription factor activity, RNA polymerase II-specific"/>
    <property type="evidence" value="ECO:0007669"/>
    <property type="project" value="TreeGrafter"/>
</dbReference>
<protein>
    <recommendedName>
        <fullName evidence="2">Transcription activator GCR1-like domain-containing protein</fullName>
    </recommendedName>
</protein>
<evidence type="ECO:0000259" key="2">
    <source>
        <dbReference type="Pfam" id="PF12550"/>
    </source>
</evidence>